<organism>
    <name type="scientific">Branchiostoma floridae</name>
    <name type="common">Florida lancelet</name>
    <name type="synonym">Amphioxus</name>
    <dbReference type="NCBI Taxonomy" id="7739"/>
    <lineage>
        <taxon>Eukaryota</taxon>
        <taxon>Metazoa</taxon>
        <taxon>Chordata</taxon>
        <taxon>Cephalochordata</taxon>
        <taxon>Leptocardii</taxon>
        <taxon>Amphioxiformes</taxon>
        <taxon>Branchiostomatidae</taxon>
        <taxon>Branchiostoma</taxon>
    </lineage>
</organism>
<keyword evidence="6" id="KW-0238">DNA-binding</keyword>
<keyword evidence="2" id="KW-0479">Metal-binding</keyword>
<keyword evidence="5" id="KW-0862">Zinc</keyword>
<keyword evidence="7" id="KW-0539">Nucleus</keyword>
<dbReference type="GO" id="GO:0005634">
    <property type="term" value="C:nucleus"/>
    <property type="evidence" value="ECO:0007669"/>
    <property type="project" value="UniProtKB-SubCell"/>
</dbReference>
<dbReference type="PANTHER" id="PTHR24392:SF31">
    <property type="entry name" value="C2H2-TYPE DOMAIN-CONTAINING PROTEIN"/>
    <property type="match status" value="1"/>
</dbReference>
<reference evidence="10" key="1">
    <citation type="journal article" date="2008" name="Nature">
        <title>The amphioxus genome and the evolution of the chordate karyotype.</title>
        <authorList>
            <consortium name="US DOE Joint Genome Institute (JGI-PGF)"/>
            <person name="Putnam N.H."/>
            <person name="Butts T."/>
            <person name="Ferrier D.E.K."/>
            <person name="Furlong R.F."/>
            <person name="Hellsten U."/>
            <person name="Kawashima T."/>
            <person name="Robinson-Rechavi M."/>
            <person name="Shoguchi E."/>
            <person name="Terry A."/>
            <person name="Yu J.-K."/>
            <person name="Benito-Gutierrez E.L."/>
            <person name="Dubchak I."/>
            <person name="Garcia-Fernandez J."/>
            <person name="Gibson-Brown J.J."/>
            <person name="Grigoriev I.V."/>
            <person name="Horton A.C."/>
            <person name="de Jong P.J."/>
            <person name="Jurka J."/>
            <person name="Kapitonov V.V."/>
            <person name="Kohara Y."/>
            <person name="Kuroki Y."/>
            <person name="Lindquist E."/>
            <person name="Lucas S."/>
            <person name="Osoegawa K."/>
            <person name="Pennacchio L.A."/>
            <person name="Salamov A.A."/>
            <person name="Satou Y."/>
            <person name="Sauka-Spengler T."/>
            <person name="Schmutz J."/>
            <person name="Shin-I T."/>
            <person name="Toyoda A."/>
            <person name="Bronner-Fraser M."/>
            <person name="Fujiyama A."/>
            <person name="Holland L.Z."/>
            <person name="Holland P.W.H."/>
            <person name="Satoh N."/>
            <person name="Rokhsar D.S."/>
        </authorList>
    </citation>
    <scope>NUCLEOTIDE SEQUENCE [LARGE SCALE GENOMIC DNA]</scope>
    <source>
        <strain evidence="10">S238N-H82</strain>
        <tissue evidence="10">Testes</tissue>
    </source>
</reference>
<dbReference type="AlphaFoldDB" id="C3Z3Y6"/>
<dbReference type="PROSITE" id="PS50157">
    <property type="entry name" value="ZINC_FINGER_C2H2_2"/>
    <property type="match status" value="1"/>
</dbReference>
<dbReference type="SUPFAM" id="SSF57667">
    <property type="entry name" value="beta-beta-alpha zinc fingers"/>
    <property type="match status" value="1"/>
</dbReference>
<evidence type="ECO:0000256" key="3">
    <source>
        <dbReference type="ARBA" id="ARBA00022737"/>
    </source>
</evidence>
<evidence type="ECO:0000256" key="4">
    <source>
        <dbReference type="ARBA" id="ARBA00022771"/>
    </source>
</evidence>
<evidence type="ECO:0000313" key="10">
    <source>
        <dbReference type="EMBL" id="EEN52599.1"/>
    </source>
</evidence>
<comment type="subcellular location">
    <subcellularLocation>
        <location evidence="1">Nucleus</location>
    </subcellularLocation>
</comment>
<dbReference type="PANTHER" id="PTHR24392">
    <property type="entry name" value="ZINC FINGER PROTEIN"/>
    <property type="match status" value="1"/>
</dbReference>
<proteinExistence type="predicted"/>
<gene>
    <name evidence="10" type="ORF">BRAFLDRAFT_219082</name>
</gene>
<dbReference type="EMBL" id="GG666578">
    <property type="protein sequence ID" value="EEN52599.1"/>
    <property type="molecule type" value="Genomic_DNA"/>
</dbReference>
<keyword evidence="4 8" id="KW-0863">Zinc-finger</keyword>
<dbReference type="GO" id="GO:0008270">
    <property type="term" value="F:zinc ion binding"/>
    <property type="evidence" value="ECO:0007669"/>
    <property type="project" value="UniProtKB-KW"/>
</dbReference>
<dbReference type="GO" id="GO:0003677">
    <property type="term" value="F:DNA binding"/>
    <property type="evidence" value="ECO:0007669"/>
    <property type="project" value="UniProtKB-KW"/>
</dbReference>
<feature type="domain" description="C2H2-type" evidence="9">
    <location>
        <begin position="15"/>
        <end position="42"/>
    </location>
</feature>
<protein>
    <recommendedName>
        <fullName evidence="9">C2H2-type domain-containing protein</fullName>
    </recommendedName>
</protein>
<evidence type="ECO:0000256" key="5">
    <source>
        <dbReference type="ARBA" id="ARBA00022833"/>
    </source>
</evidence>
<evidence type="ECO:0000256" key="7">
    <source>
        <dbReference type="ARBA" id="ARBA00023242"/>
    </source>
</evidence>
<evidence type="ECO:0000259" key="9">
    <source>
        <dbReference type="PROSITE" id="PS50157"/>
    </source>
</evidence>
<accession>C3Z3Y6</accession>
<evidence type="ECO:0000256" key="1">
    <source>
        <dbReference type="ARBA" id="ARBA00004123"/>
    </source>
</evidence>
<dbReference type="InterPro" id="IPR036236">
    <property type="entry name" value="Znf_C2H2_sf"/>
</dbReference>
<dbReference type="InParanoid" id="C3Z3Y6"/>
<dbReference type="FunFam" id="3.30.160.60:FF:000446">
    <property type="entry name" value="Zinc finger protein"/>
    <property type="match status" value="1"/>
</dbReference>
<name>C3Z3Y6_BRAFL</name>
<feature type="non-terminal residue" evidence="10">
    <location>
        <position position="1"/>
    </location>
</feature>
<dbReference type="InterPro" id="IPR013087">
    <property type="entry name" value="Znf_C2H2_type"/>
</dbReference>
<sequence length="57" mass="6705">NLVKHKNTHTGAKLYNCSFCDHSSIRKGKFDIHMTNHTSEKPYMCEECRYKTAAKHY</sequence>
<evidence type="ECO:0000256" key="6">
    <source>
        <dbReference type="ARBA" id="ARBA00023125"/>
    </source>
</evidence>
<keyword evidence="3" id="KW-0677">Repeat</keyword>
<evidence type="ECO:0000256" key="2">
    <source>
        <dbReference type="ARBA" id="ARBA00022723"/>
    </source>
</evidence>
<dbReference type="Gene3D" id="3.30.160.60">
    <property type="entry name" value="Classic Zinc Finger"/>
    <property type="match status" value="1"/>
</dbReference>
<evidence type="ECO:0000256" key="8">
    <source>
        <dbReference type="PROSITE-ProRule" id="PRU00042"/>
    </source>
</evidence>